<keyword evidence="4" id="KW-0472">Membrane</keyword>
<feature type="domain" description="Glycosyltransferase 2-like" evidence="5">
    <location>
        <begin position="45"/>
        <end position="167"/>
    </location>
</feature>
<dbReference type="RefSeq" id="WP_105039387.1">
    <property type="nucleotide sequence ID" value="NZ_PPSL01000003.1"/>
</dbReference>
<evidence type="ECO:0000313" key="6">
    <source>
        <dbReference type="EMBL" id="PQJ10659.1"/>
    </source>
</evidence>
<keyword evidence="7" id="KW-1185">Reference proteome</keyword>
<dbReference type="PANTHER" id="PTHR43630:SF1">
    <property type="entry name" value="POLY-BETA-1,6-N-ACETYL-D-GLUCOSAMINE SYNTHASE"/>
    <property type="match status" value="1"/>
</dbReference>
<reference evidence="6 7" key="1">
    <citation type="submission" date="2018-01" db="EMBL/GenBank/DDBJ databases">
        <title>A novel member of the phylum Bacteroidetes isolated from glacier ice.</title>
        <authorList>
            <person name="Liu Q."/>
            <person name="Xin Y.-H."/>
        </authorList>
    </citation>
    <scope>NUCLEOTIDE SEQUENCE [LARGE SCALE GENOMIC DNA]</scope>
    <source>
        <strain evidence="6 7">RB1R16</strain>
    </source>
</reference>
<evidence type="ECO:0000256" key="1">
    <source>
        <dbReference type="ARBA" id="ARBA00006739"/>
    </source>
</evidence>
<dbReference type="Pfam" id="PF00535">
    <property type="entry name" value="Glycos_transf_2"/>
    <property type="match status" value="1"/>
</dbReference>
<accession>A0A2S7SUQ9</accession>
<feature type="transmembrane region" description="Helical" evidence="4">
    <location>
        <begin position="287"/>
        <end position="307"/>
    </location>
</feature>
<dbReference type="InterPro" id="IPR001173">
    <property type="entry name" value="Glyco_trans_2-like"/>
</dbReference>
<dbReference type="AlphaFoldDB" id="A0A2S7SUQ9"/>
<dbReference type="EMBL" id="PPSL01000003">
    <property type="protein sequence ID" value="PQJ10659.1"/>
    <property type="molecule type" value="Genomic_DNA"/>
</dbReference>
<dbReference type="SUPFAM" id="SSF53448">
    <property type="entry name" value="Nucleotide-diphospho-sugar transferases"/>
    <property type="match status" value="1"/>
</dbReference>
<keyword evidence="4" id="KW-1133">Transmembrane helix</keyword>
<evidence type="ECO:0000256" key="4">
    <source>
        <dbReference type="SAM" id="Phobius"/>
    </source>
</evidence>
<sequence>MTIIVTICILLTLAYVVLMVAYSRGWKRQPEFRLPVSFTPNTFISIIIPARNERSNIGACIDSILAQKYPANLFEIIVIDDHSTDGTADIVHEYHNSAVRCIALADHLEPGKQLNSYKKAALAVGVNASNGALIVTTDADCIAPNAWLMNIACKYEQDKPDMIVAPVIFQVTGGLLPIFQLTDFMSMQGITAAAHSMNLGRMSNGANLTFTKEIFGRVKGYEGIDNLASGDDYLLMMKIAQEPGAKISYLKSEQAIMTTLPQPDWASFFNQRIRWASKSGKYSDNRLTAILMLVYLYNVWFLFMAIAGFFHHDYWLLGGAMLIIKGFTEYLYMRPVVRFFHKQWVQVYFPFLQPLHIIYITLAGLMGFIGNYKWKDRQVK</sequence>
<evidence type="ECO:0000256" key="2">
    <source>
        <dbReference type="ARBA" id="ARBA00022676"/>
    </source>
</evidence>
<evidence type="ECO:0000259" key="5">
    <source>
        <dbReference type="Pfam" id="PF00535"/>
    </source>
</evidence>
<keyword evidence="4" id="KW-0812">Transmembrane</keyword>
<comment type="caution">
    <text evidence="6">The sequence shown here is derived from an EMBL/GenBank/DDBJ whole genome shotgun (WGS) entry which is preliminary data.</text>
</comment>
<organism evidence="6 7">
    <name type="scientific">Flavipsychrobacter stenotrophus</name>
    <dbReference type="NCBI Taxonomy" id="2077091"/>
    <lineage>
        <taxon>Bacteria</taxon>
        <taxon>Pseudomonadati</taxon>
        <taxon>Bacteroidota</taxon>
        <taxon>Chitinophagia</taxon>
        <taxon>Chitinophagales</taxon>
        <taxon>Chitinophagaceae</taxon>
        <taxon>Flavipsychrobacter</taxon>
    </lineage>
</organism>
<dbReference type="Proteomes" id="UP000239872">
    <property type="component" value="Unassembled WGS sequence"/>
</dbReference>
<proteinExistence type="inferred from homology"/>
<evidence type="ECO:0000313" key="7">
    <source>
        <dbReference type="Proteomes" id="UP000239872"/>
    </source>
</evidence>
<comment type="similarity">
    <text evidence="1">Belongs to the glycosyltransferase 2 family.</text>
</comment>
<keyword evidence="3 6" id="KW-0808">Transferase</keyword>
<dbReference type="InterPro" id="IPR029044">
    <property type="entry name" value="Nucleotide-diphossugar_trans"/>
</dbReference>
<dbReference type="OrthoDB" id="9805625at2"/>
<gene>
    <name evidence="6" type="ORF">CJD36_011850</name>
</gene>
<name>A0A2S7SUQ9_9BACT</name>
<evidence type="ECO:0000256" key="3">
    <source>
        <dbReference type="ARBA" id="ARBA00022679"/>
    </source>
</evidence>
<feature type="transmembrane region" description="Helical" evidence="4">
    <location>
        <begin position="314"/>
        <end position="333"/>
    </location>
</feature>
<feature type="transmembrane region" description="Helical" evidence="4">
    <location>
        <begin position="353"/>
        <end position="372"/>
    </location>
</feature>
<dbReference type="Gene3D" id="3.90.550.10">
    <property type="entry name" value="Spore Coat Polysaccharide Biosynthesis Protein SpsA, Chain A"/>
    <property type="match status" value="1"/>
</dbReference>
<dbReference type="GO" id="GO:0016757">
    <property type="term" value="F:glycosyltransferase activity"/>
    <property type="evidence" value="ECO:0007669"/>
    <property type="project" value="UniProtKB-KW"/>
</dbReference>
<protein>
    <submittedName>
        <fullName evidence="6">Glycosyl transferase</fullName>
    </submittedName>
</protein>
<keyword evidence="2" id="KW-0328">Glycosyltransferase</keyword>
<dbReference type="PANTHER" id="PTHR43630">
    <property type="entry name" value="POLY-BETA-1,6-N-ACETYL-D-GLUCOSAMINE SYNTHASE"/>
    <property type="match status" value="1"/>
</dbReference>